<dbReference type="EMBL" id="LVLJ01003939">
    <property type="protein sequence ID" value="OAE19075.1"/>
    <property type="molecule type" value="Genomic_DNA"/>
</dbReference>
<keyword evidence="2" id="KW-1133">Transmembrane helix</keyword>
<evidence type="ECO:0000313" key="3">
    <source>
        <dbReference type="EMBL" id="OAE19075.1"/>
    </source>
</evidence>
<feature type="region of interest" description="Disordered" evidence="1">
    <location>
        <begin position="96"/>
        <end position="119"/>
    </location>
</feature>
<feature type="transmembrane region" description="Helical" evidence="2">
    <location>
        <begin position="66"/>
        <end position="87"/>
    </location>
</feature>
<dbReference type="PANTHER" id="PTHR35124:SF4">
    <property type="entry name" value="CALCINEURIN-LIKE PHOSPHOESTERASE DOMAIN-CONTAINING PROTEIN"/>
    <property type="match status" value="1"/>
</dbReference>
<evidence type="ECO:0000256" key="1">
    <source>
        <dbReference type="SAM" id="MobiDB-lite"/>
    </source>
</evidence>
<keyword evidence="2" id="KW-0472">Membrane</keyword>
<name>A0A176VGN6_MARPO</name>
<comment type="caution">
    <text evidence="3">The sequence shown here is derived from an EMBL/GenBank/DDBJ whole genome shotgun (WGS) entry which is preliminary data.</text>
</comment>
<protein>
    <submittedName>
        <fullName evidence="3">Uncharacterized protein</fullName>
    </submittedName>
</protein>
<organism evidence="3 4">
    <name type="scientific">Marchantia polymorpha subsp. ruderalis</name>
    <dbReference type="NCBI Taxonomy" id="1480154"/>
    <lineage>
        <taxon>Eukaryota</taxon>
        <taxon>Viridiplantae</taxon>
        <taxon>Streptophyta</taxon>
        <taxon>Embryophyta</taxon>
        <taxon>Marchantiophyta</taxon>
        <taxon>Marchantiopsida</taxon>
        <taxon>Marchantiidae</taxon>
        <taxon>Marchantiales</taxon>
        <taxon>Marchantiaceae</taxon>
        <taxon>Marchantia</taxon>
    </lineage>
</organism>
<sequence>MVSSSSRPWGSCTEVKCAVAALDLRERIRIEMEDPTAAKSQHEASDRASHSRDEAKGGRSRSKDESVAAGTAALLVVFVCGLLLMQWRVWPSSRQQEFGHGSIPSPDRAQPTSESETESILARLSENGTRACHDEHTNHTLFSGLEFPLDETPLRLSTNTLHRLLLTSYNAEGRRRCAGGDFYETELQSQSWKSRPPVQDFGNGSYGVTLMVDSAFQGLFSFSATLLFDCFHGLELMEREWDVRIQSPRVKILFYDEARGEKSPSDRISRGMGSCRSEPGSFSRKEWRGRWTRGWINDSCSADGQGRFASCVPRDHDACTEPRCSGRVSRLESNSWVYSAHCGFRIFETQEAWDCVSGKWLLFWGDSNFQDTIRNLMLFVLGVPVPYWSTLPDFQLPRQFEEWFVNPGRPDQALHISMIFNGHYNVYDGDLGLDSLQNPDYREWIIRHFTGEGATPDTVIMNSGLHDGNHFRTVGDFVGAVDRAISFWQMVLDIPQTKRSNLIYRTTVAPAGESRGMQSNPHKMEIFNKVLVERLQAAMPSTQIVDAFDMTFPFHFDNNYSDGGHYGRAPNVNKWPWFGQPHHYFVDLMLAHVLLNAICPV</sequence>
<feature type="region of interest" description="Disordered" evidence="1">
    <location>
        <begin position="32"/>
        <end position="65"/>
    </location>
</feature>
<keyword evidence="4" id="KW-1185">Reference proteome</keyword>
<evidence type="ECO:0000256" key="2">
    <source>
        <dbReference type="SAM" id="Phobius"/>
    </source>
</evidence>
<reference evidence="3" key="1">
    <citation type="submission" date="2016-03" db="EMBL/GenBank/DDBJ databases">
        <title>Mechanisms controlling the formation of the plant cell surface in tip-growing cells are functionally conserved among land plants.</title>
        <authorList>
            <person name="Honkanen S."/>
            <person name="Jones V.A."/>
            <person name="Morieri G."/>
            <person name="Champion C."/>
            <person name="Hetherington A.J."/>
            <person name="Kelly S."/>
            <person name="Saint-Marcoux D."/>
            <person name="Proust H."/>
            <person name="Prescott H."/>
            <person name="Dolan L."/>
        </authorList>
    </citation>
    <scope>NUCLEOTIDE SEQUENCE [LARGE SCALE GENOMIC DNA]</scope>
    <source>
        <tissue evidence="3">Whole gametophyte</tissue>
    </source>
</reference>
<dbReference type="PANTHER" id="PTHR35124">
    <property type="entry name" value="CYTOCHROME P450 FAMILY PROTEIN"/>
    <property type="match status" value="1"/>
</dbReference>
<gene>
    <name evidence="3" type="ORF">AXG93_4129s1060</name>
</gene>
<accession>A0A176VGN6</accession>
<feature type="compositionally biased region" description="Basic and acidic residues" evidence="1">
    <location>
        <begin position="40"/>
        <end position="65"/>
    </location>
</feature>
<proteinExistence type="predicted"/>
<dbReference type="Proteomes" id="UP000077202">
    <property type="component" value="Unassembled WGS sequence"/>
</dbReference>
<dbReference type="AlphaFoldDB" id="A0A176VGN6"/>
<keyword evidence="2" id="KW-0812">Transmembrane</keyword>
<evidence type="ECO:0000313" key="4">
    <source>
        <dbReference type="Proteomes" id="UP000077202"/>
    </source>
</evidence>